<name>A0A3R6J4P8_9BACT</name>
<dbReference type="Proteomes" id="UP000286077">
    <property type="component" value="Unassembled WGS sequence"/>
</dbReference>
<dbReference type="RefSeq" id="WP_118140244.1">
    <property type="nucleotide sequence ID" value="NZ_QRKB01000001.1"/>
</dbReference>
<evidence type="ECO:0000313" key="2">
    <source>
        <dbReference type="EMBL" id="RHH85378.1"/>
    </source>
</evidence>
<gene>
    <name evidence="2" type="ORF">DW192_01200</name>
    <name evidence="1" type="ORF">DWV60_09100</name>
</gene>
<dbReference type="EMBL" id="QRKB01000001">
    <property type="protein sequence ID" value="RHH85378.1"/>
    <property type="molecule type" value="Genomic_DNA"/>
</dbReference>
<dbReference type="AlphaFoldDB" id="A0A3R6J4P8"/>
<evidence type="ECO:0000313" key="4">
    <source>
        <dbReference type="Proteomes" id="UP000286077"/>
    </source>
</evidence>
<evidence type="ECO:0000313" key="1">
    <source>
        <dbReference type="EMBL" id="RGW67394.1"/>
    </source>
</evidence>
<comment type="caution">
    <text evidence="2">The sequence shown here is derived from an EMBL/GenBank/DDBJ whole genome shotgun (WGS) entry which is preliminary data.</text>
</comment>
<protein>
    <submittedName>
        <fullName evidence="2">Uncharacterized protein</fullName>
    </submittedName>
</protein>
<proteinExistence type="predicted"/>
<dbReference type="Proteomes" id="UP000284548">
    <property type="component" value="Unassembled WGS sequence"/>
</dbReference>
<dbReference type="EMBL" id="QSAQ01000022">
    <property type="protein sequence ID" value="RGW67394.1"/>
    <property type="molecule type" value="Genomic_DNA"/>
</dbReference>
<accession>A0A3R6J4P8</accession>
<organism evidence="2 3">
    <name type="scientific">Segatella copri</name>
    <dbReference type="NCBI Taxonomy" id="165179"/>
    <lineage>
        <taxon>Bacteria</taxon>
        <taxon>Pseudomonadati</taxon>
        <taxon>Bacteroidota</taxon>
        <taxon>Bacteroidia</taxon>
        <taxon>Bacteroidales</taxon>
        <taxon>Prevotellaceae</taxon>
        <taxon>Segatella</taxon>
    </lineage>
</organism>
<reference evidence="3 4" key="1">
    <citation type="submission" date="2018-08" db="EMBL/GenBank/DDBJ databases">
        <title>A genome reference for cultivated species of the human gut microbiota.</title>
        <authorList>
            <person name="Zou Y."/>
            <person name="Xue W."/>
            <person name="Luo G."/>
        </authorList>
    </citation>
    <scope>NUCLEOTIDE SEQUENCE [LARGE SCALE GENOMIC DNA]</scope>
    <source>
        <strain evidence="1 4">AF11-14</strain>
        <strain evidence="2 3">AM16-54</strain>
    </source>
</reference>
<evidence type="ECO:0000313" key="3">
    <source>
        <dbReference type="Proteomes" id="UP000284548"/>
    </source>
</evidence>
<sequence length="268" mass="30946">MTKPRDYFTGKQEEFKRSEVQIAPYNPRKISPQQKATLKRSIRKYGVVGGITVNKQTMTIVGGNQKVTIVDEIMGYPEKDYTLLAEAVNMDYKTEVELNFMLNSENAHGEWDDMKVRELLPDINYMDAGLTEEDLSLFGYDAMVKTEGEDELGKELNSLLDPFAQESENRKVQAPKEVQEEQRRQIEQNQIIANQQQEAQYQANKERMQQVKKEVNTKAAEKALEAESYVMLSFDNIENKERFMSTFGFIETDKVIKGEMLMKVAKRI</sequence>